<feature type="region of interest" description="Disordered" evidence="3">
    <location>
        <begin position="204"/>
        <end position="225"/>
    </location>
</feature>
<feature type="region of interest" description="Disordered" evidence="3">
    <location>
        <begin position="471"/>
        <end position="493"/>
    </location>
</feature>
<evidence type="ECO:0000256" key="2">
    <source>
        <dbReference type="SAM" id="Coils"/>
    </source>
</evidence>
<evidence type="ECO:0000256" key="3">
    <source>
        <dbReference type="SAM" id="MobiDB-lite"/>
    </source>
</evidence>
<dbReference type="InParanoid" id="A0A067RQW4"/>
<feature type="compositionally biased region" description="Gly residues" evidence="3">
    <location>
        <begin position="216"/>
        <end position="225"/>
    </location>
</feature>
<feature type="region of interest" description="Disordered" evidence="3">
    <location>
        <begin position="339"/>
        <end position="359"/>
    </location>
</feature>
<dbReference type="CDD" id="cd00590">
    <property type="entry name" value="RRM_SF"/>
    <property type="match status" value="1"/>
</dbReference>
<feature type="compositionally biased region" description="Gly residues" evidence="3">
    <location>
        <begin position="771"/>
        <end position="793"/>
    </location>
</feature>
<evidence type="ECO:0000313" key="6">
    <source>
        <dbReference type="Proteomes" id="UP000027135"/>
    </source>
</evidence>
<dbReference type="InterPro" id="IPR000504">
    <property type="entry name" value="RRM_dom"/>
</dbReference>
<accession>A0A067RQW4</accession>
<dbReference type="InterPro" id="IPR012677">
    <property type="entry name" value="Nucleotide-bd_a/b_plait_sf"/>
</dbReference>
<feature type="compositionally biased region" description="Acidic residues" evidence="3">
    <location>
        <begin position="10"/>
        <end position="23"/>
    </location>
</feature>
<feature type="region of interest" description="Disordered" evidence="3">
    <location>
        <begin position="1"/>
        <end position="23"/>
    </location>
</feature>
<name>A0A067RQW4_ZOONE</name>
<dbReference type="OMA" id="RAVECKP"/>
<dbReference type="PANTHER" id="PTHR22014:SF2">
    <property type="entry name" value="RNA-BINDING PROTEIN 33"/>
    <property type="match status" value="1"/>
</dbReference>
<feature type="domain" description="RRM" evidence="4">
    <location>
        <begin position="934"/>
        <end position="1001"/>
    </location>
</feature>
<feature type="compositionally biased region" description="Basic and acidic residues" evidence="3">
    <location>
        <begin position="95"/>
        <end position="116"/>
    </location>
</feature>
<dbReference type="Gene3D" id="3.30.70.330">
    <property type="match status" value="1"/>
</dbReference>
<dbReference type="SMART" id="SM00360">
    <property type="entry name" value="RRM"/>
    <property type="match status" value="1"/>
</dbReference>
<feature type="compositionally biased region" description="Polar residues" evidence="3">
    <location>
        <begin position="564"/>
        <end position="574"/>
    </location>
</feature>
<feature type="region of interest" description="Disordered" evidence="3">
    <location>
        <begin position="771"/>
        <end position="804"/>
    </location>
</feature>
<feature type="coiled-coil region" evidence="2">
    <location>
        <begin position="635"/>
        <end position="682"/>
    </location>
</feature>
<sequence>MDSFANSDDTLLEGDLGDDVDYDLGNEDEDALLADDYDVQGSSHRSVYLEEQEVLEGQDGYRRETEEPFDDVLDLGVTEGDALDDLDSEPQETQEPVRGEKLRHAKDPNVLHRTDHQNQAGPKDTSYVSQSKRYVEGEDLAVNQGATQVESEEEEEGTEESRGDRFKTERTTIVSLKASNKSYGNIPDSLDNVCVEDAKQMARRDGTWRGGRRGRGGFVGRGGGPRPQFPVGAGNLNIHPLQQQQQGFVGPRFGPGNFVHPAARPGARGGMYGRPQLNQQQSPHKILINPHFRGAVQPHPEARLIWDTEMPANQTLLQSQPQALMPVQPLEPAYQTAPPGGGYAGQQFQPPSQHDPHQMAPPLRYDSPSQQGGYYHMEQPYAHFFQEQCSTLHWQDSRDPLQQVGGDMYAQPTSVPIGMESNMQHSPVFHHPNHGMGEPSINHGQHVFGGGMMQYETVSQQQGMFHEALPPQQHYHPPPSAVSPGNHHPPPPVMGIYRLPPPSGAPGPMKFRQPGPVPYRHPAGPGYVNQGGRSSRAVSRFPPGIQMNVQQQQIQLRHPPSGPVHQQNLLQQPVRSPKKRSSFDAGAGGNTQFKQVRFDVAAKRKKRMPDMSNLHEVQTVDMLPSDMNSEVLQPEEEEDEETREYRKKIEQQKQEREKFLQLKEERRKLAALEKLRELQRKDVDIQAGGDASKFVLDPPQGNAIATIVNRNTVEPQPVIHHPVVRQVVQQQMPQQNIQAQNLKNRVSAQQQPQLYQDAELPLAPPVLTSVGGGVRQVRGGRGAGRGRGIGRGHQGLTTQQQQQQQVVALPPQQMKVLPAGQRIVRAPQPGNVVNQPATTPRRLVLAQSSGHQVAAVPRQVIQQPSRACTVVLRGANSGVKPVQQQQPQQRIVVQQQGVPTRQTGGGRSVVTTKVTPPQQQDVGTQQPVLPRTKVVSVENLAASTTEQQLKTLCQGIGVLENIQMLPKQRRAVLRFTNPTSAATFYKRYQRKIIDLSLISVSLVTQ</sequence>
<dbReference type="SUPFAM" id="SSF54928">
    <property type="entry name" value="RNA-binding domain, RBD"/>
    <property type="match status" value="1"/>
</dbReference>
<dbReference type="InterPro" id="IPR039878">
    <property type="entry name" value="RBM33"/>
</dbReference>
<dbReference type="AlphaFoldDB" id="A0A067RQW4"/>
<feature type="compositionally biased region" description="Acidic residues" evidence="3">
    <location>
        <begin position="81"/>
        <end position="92"/>
    </location>
</feature>
<proteinExistence type="predicted"/>
<dbReference type="GO" id="GO:0003723">
    <property type="term" value="F:RNA binding"/>
    <property type="evidence" value="ECO:0007669"/>
    <property type="project" value="UniProtKB-KW"/>
</dbReference>
<feature type="region of interest" description="Disordered" evidence="3">
    <location>
        <begin position="43"/>
        <end position="167"/>
    </location>
</feature>
<reference evidence="5 6" key="1">
    <citation type="journal article" date="2014" name="Nat. Commun.">
        <title>Molecular traces of alternative social organization in a termite genome.</title>
        <authorList>
            <person name="Terrapon N."/>
            <person name="Li C."/>
            <person name="Robertson H.M."/>
            <person name="Ji L."/>
            <person name="Meng X."/>
            <person name="Booth W."/>
            <person name="Chen Z."/>
            <person name="Childers C.P."/>
            <person name="Glastad K.M."/>
            <person name="Gokhale K."/>
            <person name="Gowin J."/>
            <person name="Gronenberg W."/>
            <person name="Hermansen R.A."/>
            <person name="Hu H."/>
            <person name="Hunt B.G."/>
            <person name="Huylmans A.K."/>
            <person name="Khalil S.M."/>
            <person name="Mitchell R.D."/>
            <person name="Munoz-Torres M.C."/>
            <person name="Mustard J.A."/>
            <person name="Pan H."/>
            <person name="Reese J.T."/>
            <person name="Scharf M.E."/>
            <person name="Sun F."/>
            <person name="Vogel H."/>
            <person name="Xiao J."/>
            <person name="Yang W."/>
            <person name="Yang Z."/>
            <person name="Yang Z."/>
            <person name="Zhou J."/>
            <person name="Zhu J."/>
            <person name="Brent C.S."/>
            <person name="Elsik C.G."/>
            <person name="Goodisman M.A."/>
            <person name="Liberles D.A."/>
            <person name="Roe R.M."/>
            <person name="Vargo E.L."/>
            <person name="Vilcinskas A."/>
            <person name="Wang J."/>
            <person name="Bornberg-Bauer E."/>
            <person name="Korb J."/>
            <person name="Zhang G."/>
            <person name="Liebig J."/>
        </authorList>
    </citation>
    <scope>NUCLEOTIDE SEQUENCE [LARGE SCALE GENOMIC DNA]</scope>
    <source>
        <tissue evidence="5">Whole organism</tissue>
    </source>
</reference>
<dbReference type="PANTHER" id="PTHR22014">
    <property type="entry name" value="RNA-BINDING PROTEIN 33"/>
    <property type="match status" value="1"/>
</dbReference>
<feature type="compositionally biased region" description="Pro residues" evidence="3">
    <location>
        <begin position="476"/>
        <end position="493"/>
    </location>
</feature>
<keyword evidence="6" id="KW-1185">Reference proteome</keyword>
<evidence type="ECO:0000313" key="5">
    <source>
        <dbReference type="EMBL" id="KDR22119.1"/>
    </source>
</evidence>
<dbReference type="STRING" id="136037.A0A067RQW4"/>
<evidence type="ECO:0000259" key="4">
    <source>
        <dbReference type="SMART" id="SM00360"/>
    </source>
</evidence>
<dbReference type="Proteomes" id="UP000027135">
    <property type="component" value="Unassembled WGS sequence"/>
</dbReference>
<keyword evidence="2" id="KW-0175">Coiled coil</keyword>
<gene>
    <name evidence="5" type="ORF">L798_02082</name>
</gene>
<evidence type="ECO:0000256" key="1">
    <source>
        <dbReference type="ARBA" id="ARBA00022884"/>
    </source>
</evidence>
<dbReference type="InterPro" id="IPR035979">
    <property type="entry name" value="RBD_domain_sf"/>
</dbReference>
<feature type="region of interest" description="Disordered" evidence="3">
    <location>
        <begin position="557"/>
        <end position="589"/>
    </location>
</feature>
<dbReference type="EMBL" id="KK852521">
    <property type="protein sequence ID" value="KDR22119.1"/>
    <property type="molecule type" value="Genomic_DNA"/>
</dbReference>
<protein>
    <submittedName>
        <fullName evidence="5">RNA-binding protein 33</fullName>
    </submittedName>
</protein>
<organism evidence="5 6">
    <name type="scientific">Zootermopsis nevadensis</name>
    <name type="common">Dampwood termite</name>
    <dbReference type="NCBI Taxonomy" id="136037"/>
    <lineage>
        <taxon>Eukaryota</taxon>
        <taxon>Metazoa</taxon>
        <taxon>Ecdysozoa</taxon>
        <taxon>Arthropoda</taxon>
        <taxon>Hexapoda</taxon>
        <taxon>Insecta</taxon>
        <taxon>Pterygota</taxon>
        <taxon>Neoptera</taxon>
        <taxon>Polyneoptera</taxon>
        <taxon>Dictyoptera</taxon>
        <taxon>Blattodea</taxon>
        <taxon>Blattoidea</taxon>
        <taxon>Termitoidae</taxon>
        <taxon>Termopsidae</taxon>
        <taxon>Zootermopsis</taxon>
    </lineage>
</organism>
<keyword evidence="1" id="KW-0694">RNA-binding</keyword>
<dbReference type="eggNOG" id="ENOG502RTFD">
    <property type="taxonomic scope" value="Eukaryota"/>
</dbReference>
<dbReference type="Pfam" id="PF00076">
    <property type="entry name" value="RRM_1"/>
    <property type="match status" value="1"/>
</dbReference>
<feature type="compositionally biased region" description="Low complexity" evidence="3">
    <location>
        <begin position="794"/>
        <end position="804"/>
    </location>
</feature>